<dbReference type="InterPro" id="IPR004732">
    <property type="entry name" value="Transaldolase_2"/>
</dbReference>
<dbReference type="SUPFAM" id="SSF53697">
    <property type="entry name" value="SIS domain"/>
    <property type="match status" value="1"/>
</dbReference>
<evidence type="ECO:0000256" key="5">
    <source>
        <dbReference type="ARBA" id="ARBA00013151"/>
    </source>
</evidence>
<evidence type="ECO:0000256" key="12">
    <source>
        <dbReference type="RuleBase" id="RU000612"/>
    </source>
</evidence>
<dbReference type="EC" id="2.2.1.2" evidence="5 11"/>
<dbReference type="InterPro" id="IPR001585">
    <property type="entry name" value="TAL/FSA"/>
</dbReference>
<comment type="subcellular location">
    <subcellularLocation>
        <location evidence="2 11">Cytoplasm</location>
    </subcellularLocation>
</comment>
<dbReference type="CDD" id="cd00955">
    <property type="entry name" value="Transaldolase_like"/>
    <property type="match status" value="1"/>
</dbReference>
<keyword evidence="7 11" id="KW-0808">Transferase</keyword>
<accession>A0AA96GHD1</accession>
<dbReference type="PRINTS" id="PR00662">
    <property type="entry name" value="G6PISOMERASE"/>
</dbReference>
<comment type="similarity">
    <text evidence="4 11">Belongs to the transaldolase family. Type 2 subfamily.</text>
</comment>
<keyword evidence="12" id="KW-0312">Gluconeogenesis</keyword>
<evidence type="ECO:0000256" key="4">
    <source>
        <dbReference type="ARBA" id="ARBA00008426"/>
    </source>
</evidence>
<dbReference type="GO" id="GO:0006098">
    <property type="term" value="P:pentose-phosphate shunt"/>
    <property type="evidence" value="ECO:0007669"/>
    <property type="project" value="UniProtKB-UniRule"/>
</dbReference>
<evidence type="ECO:0000313" key="14">
    <source>
        <dbReference type="Proteomes" id="UP001302494"/>
    </source>
</evidence>
<dbReference type="NCBIfam" id="TIGR00876">
    <property type="entry name" value="tal_mycobact"/>
    <property type="match status" value="1"/>
</dbReference>
<dbReference type="Gene3D" id="3.20.20.70">
    <property type="entry name" value="Aldolase class I"/>
    <property type="match status" value="1"/>
</dbReference>
<dbReference type="NCBIfam" id="NF002881">
    <property type="entry name" value="PRK03343.1"/>
    <property type="match status" value="1"/>
</dbReference>
<evidence type="ECO:0000256" key="1">
    <source>
        <dbReference type="ARBA" id="ARBA00003518"/>
    </source>
</evidence>
<dbReference type="EMBL" id="CP116968">
    <property type="protein sequence ID" value="WNM61926.1"/>
    <property type="molecule type" value="Genomic_DNA"/>
</dbReference>
<name>A0AA96GHD1_9BACT</name>
<dbReference type="SUPFAM" id="SSF51569">
    <property type="entry name" value="Aldolase"/>
    <property type="match status" value="1"/>
</dbReference>
<dbReference type="AlphaFoldDB" id="A0AA96GHD1"/>
<comment type="pathway">
    <text evidence="3 11">Carbohydrate degradation; pentose phosphate pathway; D-glyceraldehyde 3-phosphate and beta-D-fructose 6-phosphate from D-ribose 5-phosphate and D-xylulose 5-phosphate (non-oxidative stage): step 2/3.</text>
</comment>
<dbReference type="PROSITE" id="PS51463">
    <property type="entry name" value="P_GLUCOSE_ISOMERASE_3"/>
    <property type="match status" value="1"/>
</dbReference>
<keyword evidence="6 11" id="KW-0963">Cytoplasm</keyword>
<evidence type="ECO:0000313" key="13">
    <source>
        <dbReference type="EMBL" id="WNM61926.1"/>
    </source>
</evidence>
<comment type="catalytic activity">
    <reaction evidence="10 11">
        <text>D-sedoheptulose 7-phosphate + D-glyceraldehyde 3-phosphate = D-erythrose 4-phosphate + beta-D-fructose 6-phosphate</text>
        <dbReference type="Rhea" id="RHEA:17053"/>
        <dbReference type="ChEBI" id="CHEBI:16897"/>
        <dbReference type="ChEBI" id="CHEBI:57483"/>
        <dbReference type="ChEBI" id="CHEBI:57634"/>
        <dbReference type="ChEBI" id="CHEBI:59776"/>
        <dbReference type="EC" id="2.2.1.2"/>
    </reaction>
</comment>
<dbReference type="Proteomes" id="UP001302494">
    <property type="component" value="Chromosome"/>
</dbReference>
<dbReference type="GO" id="GO:0004801">
    <property type="term" value="F:transaldolase activity"/>
    <property type="evidence" value="ECO:0007669"/>
    <property type="project" value="UniProtKB-UniRule"/>
</dbReference>
<comment type="catalytic activity">
    <reaction evidence="12">
        <text>alpha-D-glucose 6-phosphate = beta-D-fructose 6-phosphate</text>
        <dbReference type="Rhea" id="RHEA:11816"/>
        <dbReference type="ChEBI" id="CHEBI:57634"/>
        <dbReference type="ChEBI" id="CHEBI:58225"/>
        <dbReference type="EC" id="5.3.1.9"/>
    </reaction>
</comment>
<gene>
    <name evidence="11" type="primary">tal</name>
    <name evidence="13" type="ORF">PQG83_19625</name>
</gene>
<evidence type="ECO:0000256" key="7">
    <source>
        <dbReference type="ARBA" id="ARBA00022679"/>
    </source>
</evidence>
<evidence type="ECO:0000256" key="2">
    <source>
        <dbReference type="ARBA" id="ARBA00004496"/>
    </source>
</evidence>
<comment type="function">
    <text evidence="1 11">Transaldolase is important for the balance of metabolites in the pentose-phosphate pathway.</text>
</comment>
<evidence type="ECO:0000256" key="9">
    <source>
        <dbReference type="ARBA" id="ARBA00023270"/>
    </source>
</evidence>
<dbReference type="KEGG" id="nneo:PQG83_19625"/>
<keyword evidence="12 13" id="KW-0413">Isomerase</keyword>
<dbReference type="Gene3D" id="3.40.50.10490">
    <property type="entry name" value="Glucose-6-phosphate isomerase like protein, domain 1"/>
    <property type="match status" value="3"/>
</dbReference>
<sequence length="953" mass="105048">MNPLVQLREMGQSPWYDYIRRGLITSGDLQTLIEQDGLMGMTSNPSIFEKAIAGSADYDEAIAQVASQVTSVKQIYEGVAIQDIQDAADLMRPVYETSDGRDGYVSLEVSPDLAFDTQGTIDEAVRLWQTVGRDNVMIKVPGTPQGLPAIEELLSQGININVTLLFSVVIYEQVAWSYIRGLKRLAAHRGNLHRIASVASFFVSRIDTLIDKKLDAKISKESRPAQRAILEGLLGKVAIANAKLAYKIFQEVFASSEFQLLKAEGARVQRVLWASTGTKNPKYPDTYYVDNLIGPDTVNTMPEATFTAFRTHGTVKNTIQEGLAEAKKTMQQLAEAGISMEEVTDTLLQDGAQLFLDAFDQLMGVISRKRAIILGEKVDRVAYSVGPLQPKIDEALNEFQHTNLVRRLWSKDPTVWHHDPAHQEIIRNALGWLRITEQQLSSIPRLLALAKEIKEAGFQHVLILGMGGSSLCPEVCRMTFGLIPGYPELHVLDSTVPSQVRAFEHRVDLAKTLCVVASKSGSTTEPLVFQKYFFERMRQIVGEKAGNHFVAITDPGSLLEQMAKELRFRYILPGVPEIGGRYSALSNFGMVPAALMGVNIEHFLYRAERMRHSCGASVPPQDNPGVILGTVLGICAKAGKDKLTFVTSPALWDLGAWLEQLVAESTGKEGKGIIPIDGESLGDPEVYAQDRVFAYIRYEQGIDATQDAKVKALEQAGHPVIRINVADLINLGEQFFLWEMATAVAGALLEINAFDQPNVQESKDYTKKYLEGFTRNGTLPDFPSFLTDGNVTVYTDELNASVLKGKASLETVLGAHLARIQSGDYLAINAYVERTDPVHAIFQRIRTNIRENKQIATTLGYGPRFLHSTGQLHKGGPNSGVFIQVTCDDREDLPIPGEPYSFGVLKDAQALGDMQSLSSRQRRVIRLHLGADVEKGLSRLEQSIEAGIGSHAH</sequence>
<evidence type="ECO:0000256" key="3">
    <source>
        <dbReference type="ARBA" id="ARBA00004857"/>
    </source>
</evidence>
<dbReference type="Pfam" id="PF00342">
    <property type="entry name" value="PGI"/>
    <property type="match status" value="1"/>
</dbReference>
<comment type="similarity">
    <text evidence="12">Belongs to the GPI family.</text>
</comment>
<dbReference type="GO" id="GO:0006094">
    <property type="term" value="P:gluconeogenesis"/>
    <property type="evidence" value="ECO:0007669"/>
    <property type="project" value="UniProtKB-KW"/>
</dbReference>
<evidence type="ECO:0000256" key="6">
    <source>
        <dbReference type="ARBA" id="ARBA00022490"/>
    </source>
</evidence>
<dbReference type="GO" id="GO:0006096">
    <property type="term" value="P:glycolytic process"/>
    <property type="evidence" value="ECO:0007669"/>
    <property type="project" value="UniProtKB-KW"/>
</dbReference>
<dbReference type="GO" id="GO:0004347">
    <property type="term" value="F:glucose-6-phosphate isomerase activity"/>
    <property type="evidence" value="ECO:0007669"/>
    <property type="project" value="UniProtKB-EC"/>
</dbReference>
<feature type="active site" description="Schiff-base intermediate with substrate" evidence="11">
    <location>
        <position position="139"/>
    </location>
</feature>
<protein>
    <recommendedName>
        <fullName evidence="5 11">Transaldolase</fullName>
        <ecNumber evidence="5 11">2.2.1.2</ecNumber>
    </recommendedName>
</protein>
<dbReference type="PROSITE" id="PS00958">
    <property type="entry name" value="TRANSALDOLASE_2"/>
    <property type="match status" value="1"/>
</dbReference>
<dbReference type="GO" id="GO:0005737">
    <property type="term" value="C:cytoplasm"/>
    <property type="evidence" value="ECO:0007669"/>
    <property type="project" value="UniProtKB-SubCell"/>
</dbReference>
<organism evidence="13 14">
    <name type="scientific">Candidatus Nitrospira neomarina</name>
    <dbReference type="NCBI Taxonomy" id="3020899"/>
    <lineage>
        <taxon>Bacteria</taxon>
        <taxon>Pseudomonadati</taxon>
        <taxon>Nitrospirota</taxon>
        <taxon>Nitrospiria</taxon>
        <taxon>Nitrospirales</taxon>
        <taxon>Nitrospiraceae</taxon>
        <taxon>Nitrospira</taxon>
    </lineage>
</organism>
<dbReference type="InterPro" id="IPR046348">
    <property type="entry name" value="SIS_dom_sf"/>
</dbReference>
<dbReference type="InterPro" id="IPR001672">
    <property type="entry name" value="G6P_Isomerase"/>
</dbReference>
<evidence type="ECO:0000256" key="8">
    <source>
        <dbReference type="ARBA" id="ARBA00023126"/>
    </source>
</evidence>
<keyword evidence="14" id="KW-1185">Reference proteome</keyword>
<comment type="pathway">
    <text evidence="12">Carbohydrate degradation; glycolysis; D-glyceraldehyde 3-phosphate and glycerone phosphate from D-glucose: step 2/4.</text>
</comment>
<evidence type="ECO:0000256" key="10">
    <source>
        <dbReference type="ARBA" id="ARBA00048810"/>
    </source>
</evidence>
<keyword evidence="8 11" id="KW-0570">Pentose shunt</keyword>
<dbReference type="PANTHER" id="PTHR10683:SF31">
    <property type="entry name" value="TRANSALDOLASE"/>
    <property type="match status" value="1"/>
</dbReference>
<proteinExistence type="inferred from homology"/>
<dbReference type="InterPro" id="IPR013785">
    <property type="entry name" value="Aldolase_TIM"/>
</dbReference>
<dbReference type="PANTHER" id="PTHR10683">
    <property type="entry name" value="TRANSALDOLASE"/>
    <property type="match status" value="1"/>
</dbReference>
<keyword evidence="12" id="KW-0324">Glycolysis</keyword>
<dbReference type="NCBIfam" id="NF007080">
    <property type="entry name" value="PRK09533.1"/>
    <property type="match status" value="1"/>
</dbReference>
<dbReference type="Pfam" id="PF00923">
    <property type="entry name" value="TAL_FSA"/>
    <property type="match status" value="1"/>
</dbReference>
<dbReference type="RefSeq" id="WP_312744655.1">
    <property type="nucleotide sequence ID" value="NZ_CP116968.1"/>
</dbReference>
<dbReference type="GO" id="GO:0097367">
    <property type="term" value="F:carbohydrate derivative binding"/>
    <property type="evidence" value="ECO:0007669"/>
    <property type="project" value="InterPro"/>
</dbReference>
<dbReference type="HAMAP" id="MF_00493">
    <property type="entry name" value="Transaldolase_2"/>
    <property type="match status" value="1"/>
</dbReference>
<keyword evidence="9 11" id="KW-0704">Schiff base</keyword>
<evidence type="ECO:0000256" key="11">
    <source>
        <dbReference type="HAMAP-Rule" id="MF_00493"/>
    </source>
</evidence>
<dbReference type="InterPro" id="IPR018225">
    <property type="entry name" value="Transaldolase_AS"/>
</dbReference>
<reference evidence="13 14" key="1">
    <citation type="submission" date="2023-01" db="EMBL/GenBank/DDBJ databases">
        <title>Cultivation and genomic characterization of new, ubiquitous marine nitrite-oxidizing bacteria from the Nitrospirales.</title>
        <authorList>
            <person name="Mueller A.J."/>
            <person name="Daebeler A."/>
            <person name="Herbold C.W."/>
            <person name="Kirkegaard R.H."/>
            <person name="Daims H."/>
        </authorList>
    </citation>
    <scope>NUCLEOTIDE SEQUENCE [LARGE SCALE GENOMIC DNA]</scope>
    <source>
        <strain evidence="13 14">DK</strain>
    </source>
</reference>